<accession>A0A8S0WBB0</accession>
<feature type="compositionally biased region" description="Basic and acidic residues" evidence="6">
    <location>
        <begin position="277"/>
        <end position="307"/>
    </location>
</feature>
<dbReference type="FunFam" id="3.30.160.60:FF:000100">
    <property type="entry name" value="Zinc finger 45-like"/>
    <property type="match status" value="1"/>
</dbReference>
<evidence type="ECO:0000256" key="1">
    <source>
        <dbReference type="ARBA" id="ARBA00022723"/>
    </source>
</evidence>
<feature type="compositionally biased region" description="Low complexity" evidence="6">
    <location>
        <begin position="267"/>
        <end position="276"/>
    </location>
</feature>
<dbReference type="PANTHER" id="PTHR23235:SF120">
    <property type="entry name" value="KRUPPEL-LIKE FACTOR 15"/>
    <property type="match status" value="1"/>
</dbReference>
<feature type="region of interest" description="Disordered" evidence="6">
    <location>
        <begin position="256"/>
        <end position="307"/>
    </location>
</feature>
<dbReference type="Pfam" id="PF00096">
    <property type="entry name" value="zf-C2H2"/>
    <property type="match status" value="2"/>
</dbReference>
<evidence type="ECO:0000313" key="8">
    <source>
        <dbReference type="EMBL" id="CAA7263826.1"/>
    </source>
</evidence>
<dbReference type="InterPro" id="IPR013087">
    <property type="entry name" value="Znf_C2H2_type"/>
</dbReference>
<dbReference type="AlphaFoldDB" id="A0A8S0WBB0"/>
<feature type="domain" description="C2H2-type" evidence="7">
    <location>
        <begin position="152"/>
        <end position="179"/>
    </location>
</feature>
<keyword evidence="4" id="KW-0862">Zinc</keyword>
<protein>
    <recommendedName>
        <fullName evidence="7">C2H2-type domain-containing protein</fullName>
    </recommendedName>
</protein>
<evidence type="ECO:0000256" key="3">
    <source>
        <dbReference type="ARBA" id="ARBA00022771"/>
    </source>
</evidence>
<dbReference type="PROSITE" id="PS50157">
    <property type="entry name" value="ZINC_FINGER_C2H2_2"/>
    <property type="match status" value="2"/>
</dbReference>
<dbReference type="InterPro" id="IPR036236">
    <property type="entry name" value="Znf_C2H2_sf"/>
</dbReference>
<proteinExistence type="predicted"/>
<dbReference type="OrthoDB" id="6077919at2759"/>
<dbReference type="GO" id="GO:0000981">
    <property type="term" value="F:DNA-binding transcription factor activity, RNA polymerase II-specific"/>
    <property type="evidence" value="ECO:0007669"/>
    <property type="project" value="UniProtKB-ARBA"/>
</dbReference>
<evidence type="ECO:0000256" key="5">
    <source>
        <dbReference type="PROSITE-ProRule" id="PRU00042"/>
    </source>
</evidence>
<name>A0A8S0WBB0_CYCAE</name>
<evidence type="ECO:0000313" key="9">
    <source>
        <dbReference type="Proteomes" id="UP000467700"/>
    </source>
</evidence>
<dbReference type="GO" id="GO:0000978">
    <property type="term" value="F:RNA polymerase II cis-regulatory region sequence-specific DNA binding"/>
    <property type="evidence" value="ECO:0007669"/>
    <property type="project" value="TreeGrafter"/>
</dbReference>
<sequence length="307" mass="33629">MRYPSGTVGEAVEETRTVPTPAMDHGGRYPGGFPESFQRTFPAQEEDDAMSDGSTDMTPPYDPASSAFYAQDIALERQHSPTPPRHFSRSNVMRLENILNDVSIDYDSRTGSRSLCTSPTRTEIDDLVSEAAPSRSESPVETTVKKKKVKMHKCPECHKDFPRPSGLRTHMNMHTKEKPFACTFPGCTRTFSVVSNAKRHMRTHGLGVPADDGVSDPSSSVPYVVGFEAPVVIAPTEVAGTSQGAREPMKLRWVSLARSSQSHGTQAPAVGAPDAVGVRRREANPHADARDPEGFRERRRSGSYESL</sequence>
<evidence type="ECO:0000256" key="4">
    <source>
        <dbReference type="ARBA" id="ARBA00022833"/>
    </source>
</evidence>
<feature type="region of interest" description="Disordered" evidence="6">
    <location>
        <begin position="1"/>
        <end position="65"/>
    </location>
</feature>
<keyword evidence="2" id="KW-0677">Repeat</keyword>
<evidence type="ECO:0000256" key="6">
    <source>
        <dbReference type="SAM" id="MobiDB-lite"/>
    </source>
</evidence>
<dbReference type="EMBL" id="CACVBS010000041">
    <property type="protein sequence ID" value="CAA7263826.1"/>
    <property type="molecule type" value="Genomic_DNA"/>
</dbReference>
<keyword evidence="1" id="KW-0479">Metal-binding</keyword>
<dbReference type="PROSITE" id="PS00028">
    <property type="entry name" value="ZINC_FINGER_C2H2_1"/>
    <property type="match status" value="2"/>
</dbReference>
<dbReference type="FunFam" id="3.30.160.60:FF:000125">
    <property type="entry name" value="Putative zinc finger protein 143"/>
    <property type="match status" value="1"/>
</dbReference>
<dbReference type="PANTHER" id="PTHR23235">
    <property type="entry name" value="KRUEPPEL-LIKE TRANSCRIPTION FACTOR"/>
    <property type="match status" value="1"/>
</dbReference>
<keyword evidence="3 5" id="KW-0863">Zinc-finger</keyword>
<evidence type="ECO:0000259" key="7">
    <source>
        <dbReference type="PROSITE" id="PS50157"/>
    </source>
</evidence>
<reference evidence="8 9" key="1">
    <citation type="submission" date="2020-01" db="EMBL/GenBank/DDBJ databases">
        <authorList>
            <person name="Gupta K D."/>
        </authorList>
    </citation>
    <scope>NUCLEOTIDE SEQUENCE [LARGE SCALE GENOMIC DNA]</scope>
</reference>
<dbReference type="Gene3D" id="3.30.160.60">
    <property type="entry name" value="Classic Zinc Finger"/>
    <property type="match status" value="2"/>
</dbReference>
<organism evidence="8 9">
    <name type="scientific">Cyclocybe aegerita</name>
    <name type="common">Black poplar mushroom</name>
    <name type="synonym">Agrocybe aegerita</name>
    <dbReference type="NCBI Taxonomy" id="1973307"/>
    <lineage>
        <taxon>Eukaryota</taxon>
        <taxon>Fungi</taxon>
        <taxon>Dikarya</taxon>
        <taxon>Basidiomycota</taxon>
        <taxon>Agaricomycotina</taxon>
        <taxon>Agaricomycetes</taxon>
        <taxon>Agaricomycetidae</taxon>
        <taxon>Agaricales</taxon>
        <taxon>Agaricineae</taxon>
        <taxon>Bolbitiaceae</taxon>
        <taxon>Cyclocybe</taxon>
    </lineage>
</organism>
<feature type="domain" description="C2H2-type" evidence="7">
    <location>
        <begin position="180"/>
        <end position="209"/>
    </location>
</feature>
<dbReference type="SMART" id="SM00355">
    <property type="entry name" value="ZnF_C2H2"/>
    <property type="match status" value="2"/>
</dbReference>
<comment type="caution">
    <text evidence="8">The sequence shown here is derived from an EMBL/GenBank/DDBJ whole genome shotgun (WGS) entry which is preliminary data.</text>
</comment>
<evidence type="ECO:0000256" key="2">
    <source>
        <dbReference type="ARBA" id="ARBA00022737"/>
    </source>
</evidence>
<gene>
    <name evidence="8" type="ORF">AAE3_LOCUS6006</name>
</gene>
<keyword evidence="9" id="KW-1185">Reference proteome</keyword>
<dbReference type="GO" id="GO:0008270">
    <property type="term" value="F:zinc ion binding"/>
    <property type="evidence" value="ECO:0007669"/>
    <property type="project" value="UniProtKB-KW"/>
</dbReference>
<dbReference type="Proteomes" id="UP000467700">
    <property type="component" value="Unassembled WGS sequence"/>
</dbReference>
<dbReference type="SUPFAM" id="SSF57667">
    <property type="entry name" value="beta-beta-alpha zinc fingers"/>
    <property type="match status" value="1"/>
</dbReference>